<dbReference type="EMBL" id="JACHJO010000006">
    <property type="protein sequence ID" value="MBB6120381.1"/>
    <property type="molecule type" value="Genomic_DNA"/>
</dbReference>
<evidence type="ECO:0000313" key="3">
    <source>
        <dbReference type="EMBL" id="MBB6120381.1"/>
    </source>
</evidence>
<dbReference type="GO" id="GO:0003676">
    <property type="term" value="F:nucleic acid binding"/>
    <property type="evidence" value="ECO:0007669"/>
    <property type="project" value="InterPro"/>
</dbReference>
<dbReference type="GO" id="GO:0004519">
    <property type="term" value="F:endonuclease activity"/>
    <property type="evidence" value="ECO:0007669"/>
    <property type="project" value="UniProtKB-KW"/>
</dbReference>
<keyword evidence="3" id="KW-0378">Hydrolase</keyword>
<dbReference type="InterPro" id="IPR011856">
    <property type="entry name" value="tRNA_endonuc-like_dom_sf"/>
</dbReference>
<dbReference type="Proteomes" id="UP000536604">
    <property type="component" value="Unassembled WGS sequence"/>
</dbReference>
<dbReference type="Gene3D" id="3.40.1350.10">
    <property type="match status" value="1"/>
</dbReference>
<keyword evidence="3" id="KW-0540">Nuclease</keyword>
<keyword evidence="3" id="KW-0255">Endonuclease</keyword>
<dbReference type="CDD" id="cd20736">
    <property type="entry name" value="PoNe_Nuclease"/>
    <property type="match status" value="1"/>
</dbReference>
<accession>A0A841IW00</accession>
<dbReference type="PANTHER" id="PTHR34039:SF1">
    <property type="entry name" value="UPF0102 PROTEIN YRAN"/>
    <property type="match status" value="1"/>
</dbReference>
<proteinExistence type="inferred from homology"/>
<dbReference type="InterPro" id="IPR011335">
    <property type="entry name" value="Restrct_endonuc-II-like"/>
</dbReference>
<dbReference type="Pfam" id="PF02021">
    <property type="entry name" value="UPF0102"/>
    <property type="match status" value="1"/>
</dbReference>
<dbReference type="InterPro" id="IPR003509">
    <property type="entry name" value="UPF0102_YraN-like"/>
</dbReference>
<dbReference type="HAMAP" id="MF_00048">
    <property type="entry name" value="UPF0102"/>
    <property type="match status" value="1"/>
</dbReference>
<dbReference type="RefSeq" id="WP_184291387.1">
    <property type="nucleotide sequence ID" value="NZ_JACHJO010000006.1"/>
</dbReference>
<keyword evidence="4" id="KW-1185">Reference proteome</keyword>
<evidence type="ECO:0000313" key="4">
    <source>
        <dbReference type="Proteomes" id="UP000536604"/>
    </source>
</evidence>
<dbReference type="SUPFAM" id="SSF52980">
    <property type="entry name" value="Restriction endonuclease-like"/>
    <property type="match status" value="1"/>
</dbReference>
<name>A0A841IW00_9ACTN</name>
<dbReference type="NCBIfam" id="NF009154">
    <property type="entry name" value="PRK12497.3-3"/>
    <property type="match status" value="1"/>
</dbReference>
<comment type="similarity">
    <text evidence="1 2">Belongs to the UPF0102 family.</text>
</comment>
<evidence type="ECO:0000256" key="2">
    <source>
        <dbReference type="HAMAP-Rule" id="MF_00048"/>
    </source>
</evidence>
<comment type="caution">
    <text evidence="3">The sequence shown here is derived from an EMBL/GenBank/DDBJ whole genome shotgun (WGS) entry which is preliminary data.</text>
</comment>
<dbReference type="AlphaFoldDB" id="A0A841IW00"/>
<gene>
    <name evidence="3" type="ORF">FHS13_002333</name>
</gene>
<reference evidence="3 4" key="1">
    <citation type="submission" date="2020-08" db="EMBL/GenBank/DDBJ databases">
        <title>Genomic Encyclopedia of Type Strains, Phase III (KMG-III): the genomes of soil and plant-associated and newly described type strains.</title>
        <authorList>
            <person name="Whitman W."/>
        </authorList>
    </citation>
    <scope>NUCLEOTIDE SEQUENCE [LARGE SCALE GENOMIC DNA]</scope>
    <source>
        <strain evidence="3 4">CECT 8712</strain>
    </source>
</reference>
<organism evidence="3 4">
    <name type="scientific">Nocardiopsis algeriensis</name>
    <dbReference type="NCBI Taxonomy" id="1478215"/>
    <lineage>
        <taxon>Bacteria</taxon>
        <taxon>Bacillati</taxon>
        <taxon>Actinomycetota</taxon>
        <taxon>Actinomycetes</taxon>
        <taxon>Streptosporangiales</taxon>
        <taxon>Nocardiopsidaceae</taxon>
        <taxon>Nocardiopsis</taxon>
    </lineage>
</organism>
<dbReference type="PANTHER" id="PTHR34039">
    <property type="entry name" value="UPF0102 PROTEIN YRAN"/>
    <property type="match status" value="1"/>
</dbReference>
<protein>
    <recommendedName>
        <fullName evidence="2">UPF0102 protein FHS13_002333</fullName>
    </recommendedName>
</protein>
<sequence length="121" mass="13773">MDRWAEYRRDLGRRGEDLAAVFLERAGMRVVDRNWRIPAGEIDIVARDGAVLVVAEVKTRTSLRHGHPVEAVHPRRRRRLRHLGRAWAASRRVPARPLRVDGIGVLLSGGRVFVSHERGMS</sequence>
<evidence type="ECO:0000256" key="1">
    <source>
        <dbReference type="ARBA" id="ARBA00006738"/>
    </source>
</evidence>